<reference evidence="1" key="1">
    <citation type="submission" date="2020-11" db="EMBL/GenBank/DDBJ databases">
        <title>Chlorella ohadii genome sequencing and assembly.</title>
        <authorList>
            <person name="Murik O."/>
            <person name="Treves H."/>
            <person name="Kedem I."/>
            <person name="Shotland Y."/>
            <person name="Kaplan A."/>
        </authorList>
    </citation>
    <scope>NUCLEOTIDE SEQUENCE</scope>
    <source>
        <strain evidence="1">1</strain>
    </source>
</reference>
<accession>A0AAD5DEG7</accession>
<sequence length="352" mass="37927">MEALPADASSWLRSEELQDELKALLAGWRAWPEDGRCDDSVRAVALLLAAVDAAPADLEVFLPLEDRPQWNTRLLGPALRCAGGGRRQLNPQLHQQIWGTEYVRGPGVDLDARPQPDDLLKFIGTAYWLSFPTTVEPGSEAQYESFATVYVLFCRTGMALNQPDVRAAMAARLSQLGSPLTVEALEHVVHQQKVFMAGLMYKHPQERQHGALQLVAQTSCFAHMLRLRPTSPRSAAIAAGAAASLGQPNVALMLAEHGLQAQGQGQGQDEPYHRALLHLTAAQALVQGGAGGSTFPVAALQAHLEAAKAAKAACRAWLPTALKVTLRAVRTGVRVTDEQIQAAQQVRAARAV</sequence>
<proteinExistence type="predicted"/>
<dbReference type="Proteomes" id="UP001205105">
    <property type="component" value="Unassembled WGS sequence"/>
</dbReference>
<comment type="caution">
    <text evidence="1">The sequence shown here is derived from an EMBL/GenBank/DDBJ whole genome shotgun (WGS) entry which is preliminary data.</text>
</comment>
<evidence type="ECO:0000313" key="2">
    <source>
        <dbReference type="Proteomes" id="UP001205105"/>
    </source>
</evidence>
<dbReference type="EMBL" id="JADXDR010000181">
    <property type="protein sequence ID" value="KAI7836582.1"/>
    <property type="molecule type" value="Genomic_DNA"/>
</dbReference>
<evidence type="ECO:0000313" key="1">
    <source>
        <dbReference type="EMBL" id="KAI7836582.1"/>
    </source>
</evidence>
<gene>
    <name evidence="1" type="ORF">COHA_009543</name>
</gene>
<keyword evidence="2" id="KW-1185">Reference proteome</keyword>
<protein>
    <submittedName>
        <fullName evidence="1">Uncharacterized protein</fullName>
    </submittedName>
</protein>
<name>A0AAD5DEG7_9CHLO</name>
<organism evidence="1 2">
    <name type="scientific">Chlorella ohadii</name>
    <dbReference type="NCBI Taxonomy" id="2649997"/>
    <lineage>
        <taxon>Eukaryota</taxon>
        <taxon>Viridiplantae</taxon>
        <taxon>Chlorophyta</taxon>
        <taxon>core chlorophytes</taxon>
        <taxon>Trebouxiophyceae</taxon>
        <taxon>Chlorellales</taxon>
        <taxon>Chlorellaceae</taxon>
        <taxon>Chlorella clade</taxon>
        <taxon>Chlorella</taxon>
    </lineage>
</organism>
<dbReference type="AlphaFoldDB" id="A0AAD5DEG7"/>